<keyword evidence="6" id="KW-1185">Reference proteome</keyword>
<dbReference type="SUPFAM" id="SSF46785">
    <property type="entry name" value="Winged helix' DNA-binding domain"/>
    <property type="match status" value="1"/>
</dbReference>
<reference evidence="5 6" key="1">
    <citation type="journal article" date="2014" name="Antonie Van Leeuwenhoek">
        <title>Hyphomonas beringensis sp. nov. and Hyphomonas chukchiensis sp. nov., isolated from surface seawater of the Bering Sea and Chukchi Sea.</title>
        <authorList>
            <person name="Li C."/>
            <person name="Lai Q."/>
            <person name="Li G."/>
            <person name="Dong C."/>
            <person name="Wang J."/>
            <person name="Liao Y."/>
            <person name="Shao Z."/>
        </authorList>
    </citation>
    <scope>NUCLEOTIDE SEQUENCE [LARGE SCALE GENOMIC DNA]</scope>
    <source>
        <strain evidence="5 6">VP2</strain>
    </source>
</reference>
<dbReference type="SMART" id="SM00418">
    <property type="entry name" value="HTH_ARSR"/>
    <property type="match status" value="1"/>
</dbReference>
<accession>A0A059FGA7</accession>
<dbReference type="InterPro" id="IPR001845">
    <property type="entry name" value="HTH_ArsR_DNA-bd_dom"/>
</dbReference>
<keyword evidence="3" id="KW-0804">Transcription</keyword>
<dbReference type="GO" id="GO:0003677">
    <property type="term" value="F:DNA binding"/>
    <property type="evidence" value="ECO:0007669"/>
    <property type="project" value="UniProtKB-KW"/>
</dbReference>
<dbReference type="STRING" id="1280952.HJA_04872"/>
<dbReference type="eggNOG" id="COG0640">
    <property type="taxonomic scope" value="Bacteria"/>
</dbReference>
<dbReference type="AlphaFoldDB" id="A0A059FGA7"/>
<evidence type="ECO:0000313" key="5">
    <source>
        <dbReference type="EMBL" id="KCZ89556.1"/>
    </source>
</evidence>
<dbReference type="PRINTS" id="PR00778">
    <property type="entry name" value="HTHARSR"/>
</dbReference>
<dbReference type="EMBL" id="ARYJ01000003">
    <property type="protein sequence ID" value="KCZ89556.1"/>
    <property type="molecule type" value="Genomic_DNA"/>
</dbReference>
<dbReference type="RefSeq" id="WP_081814539.1">
    <property type="nucleotide sequence ID" value="NZ_ARYJ01000003.1"/>
</dbReference>
<dbReference type="CDD" id="cd00090">
    <property type="entry name" value="HTH_ARSR"/>
    <property type="match status" value="1"/>
</dbReference>
<dbReference type="InterPro" id="IPR036390">
    <property type="entry name" value="WH_DNA-bd_sf"/>
</dbReference>
<dbReference type="InterPro" id="IPR051011">
    <property type="entry name" value="Metal_resp_trans_reg"/>
</dbReference>
<dbReference type="PATRIC" id="fig|1280952.3.peg.964"/>
<name>A0A059FGA7_9PROT</name>
<feature type="domain" description="HTH arsR-type" evidence="4">
    <location>
        <begin position="7"/>
        <end position="101"/>
    </location>
</feature>
<organism evidence="5 6">
    <name type="scientific">Hyphomonas jannaschiana VP2</name>
    <dbReference type="NCBI Taxonomy" id="1280952"/>
    <lineage>
        <taxon>Bacteria</taxon>
        <taxon>Pseudomonadati</taxon>
        <taxon>Pseudomonadota</taxon>
        <taxon>Alphaproteobacteria</taxon>
        <taxon>Hyphomonadales</taxon>
        <taxon>Hyphomonadaceae</taxon>
        <taxon>Hyphomonas</taxon>
    </lineage>
</organism>
<evidence type="ECO:0000256" key="1">
    <source>
        <dbReference type="ARBA" id="ARBA00023015"/>
    </source>
</evidence>
<dbReference type="InterPro" id="IPR036388">
    <property type="entry name" value="WH-like_DNA-bd_sf"/>
</dbReference>
<dbReference type="InterPro" id="IPR011991">
    <property type="entry name" value="ArsR-like_HTH"/>
</dbReference>
<dbReference type="Proteomes" id="UP000024816">
    <property type="component" value="Unassembled WGS sequence"/>
</dbReference>
<dbReference type="Gene3D" id="1.10.10.10">
    <property type="entry name" value="Winged helix-like DNA-binding domain superfamily/Winged helix DNA-binding domain"/>
    <property type="match status" value="1"/>
</dbReference>
<evidence type="ECO:0000259" key="4">
    <source>
        <dbReference type="PROSITE" id="PS50987"/>
    </source>
</evidence>
<dbReference type="PANTHER" id="PTHR43132">
    <property type="entry name" value="ARSENICAL RESISTANCE OPERON REPRESSOR ARSR-RELATED"/>
    <property type="match status" value="1"/>
</dbReference>
<evidence type="ECO:0000256" key="2">
    <source>
        <dbReference type="ARBA" id="ARBA00023125"/>
    </source>
</evidence>
<keyword evidence="1" id="KW-0805">Transcription regulation</keyword>
<dbReference type="OrthoDB" id="194599at2"/>
<dbReference type="Pfam" id="PF01022">
    <property type="entry name" value="HTH_5"/>
    <property type="match status" value="1"/>
</dbReference>
<sequence length="116" mass="12914">MIRDSENMEPLVAEATSLLKSLSHPDRLMICCQLRGGEMAVSELEADLGIPQPRLSRELAKLREEGVLTARRDARQVFYTLSDTRAHSMVDAICSVMLGKQADPDVRMTQTAKARN</sequence>
<proteinExistence type="predicted"/>
<dbReference type="NCBIfam" id="NF033788">
    <property type="entry name" value="HTH_metalloreg"/>
    <property type="match status" value="1"/>
</dbReference>
<protein>
    <submittedName>
        <fullName evidence="5">ArsR family transcriptional regulator</fullName>
    </submittedName>
</protein>
<dbReference type="PROSITE" id="PS50987">
    <property type="entry name" value="HTH_ARSR_2"/>
    <property type="match status" value="1"/>
</dbReference>
<keyword evidence="2" id="KW-0238">DNA-binding</keyword>
<evidence type="ECO:0000313" key="6">
    <source>
        <dbReference type="Proteomes" id="UP000024816"/>
    </source>
</evidence>
<evidence type="ECO:0000256" key="3">
    <source>
        <dbReference type="ARBA" id="ARBA00023163"/>
    </source>
</evidence>
<dbReference type="GO" id="GO:0003700">
    <property type="term" value="F:DNA-binding transcription factor activity"/>
    <property type="evidence" value="ECO:0007669"/>
    <property type="project" value="InterPro"/>
</dbReference>
<dbReference type="PANTHER" id="PTHR43132:SF2">
    <property type="entry name" value="ARSENICAL RESISTANCE OPERON REPRESSOR ARSR-RELATED"/>
    <property type="match status" value="1"/>
</dbReference>
<gene>
    <name evidence="5" type="ORF">HJA_04872</name>
</gene>
<comment type="caution">
    <text evidence="5">The sequence shown here is derived from an EMBL/GenBank/DDBJ whole genome shotgun (WGS) entry which is preliminary data.</text>
</comment>